<feature type="transmembrane region" description="Helical" evidence="6">
    <location>
        <begin position="104"/>
        <end position="123"/>
    </location>
</feature>
<dbReference type="RefSeq" id="XP_023950169.2">
    <property type="nucleotide sequence ID" value="XM_024094401.2"/>
</dbReference>
<feature type="transmembrane region" description="Helical" evidence="6">
    <location>
        <begin position="66"/>
        <end position="84"/>
    </location>
</feature>
<sequence>MKIHNKLKHKIKKAVKNIKNMKVTSQLDSVLYMLGPLFLVENLFGKFRYRKVSGNIDLLNKTMKCYSIFTMLVPVAAYMIIFAYTVMYKTFTDTYDIVDKVDAISSMLAAIQYITSTALFLYYTENHVRIIKLIVHVDDILNISNNKQTYRDSRRYIQISISLLIFIYVLLGIYTLTMSDSDKPLVSRIILIFIDFERHLEVFSFYIFIKTITDRLGVVNSLLEQVIKIKYQSNVLDIPVSDLRTQIDLINIRCAVNNYSITHTLANSYDLIGEACNEINKVFKFHIFRALFTTFLYILIAIWVSIYDIGSALGTSVSLAQMIFICLFEIFSVGLMSYTCEILLLKRNLTKVLVNELVMDYSLTRQIRTQAKAFMELIDVWSLQIYAYDMITIDIKLILKFISVSTTYLIVIIQLSHFF</sequence>
<dbReference type="Proteomes" id="UP001652582">
    <property type="component" value="Chromosome 13"/>
</dbReference>
<dbReference type="AlphaFoldDB" id="A0A6J1NTU1"/>
<feature type="transmembrane region" description="Helical" evidence="6">
    <location>
        <begin position="156"/>
        <end position="177"/>
    </location>
</feature>
<dbReference type="GO" id="GO:0050909">
    <property type="term" value="P:sensory perception of taste"/>
    <property type="evidence" value="ECO:0007669"/>
    <property type="project" value="InterPro"/>
</dbReference>
<dbReference type="GO" id="GO:0005886">
    <property type="term" value="C:plasma membrane"/>
    <property type="evidence" value="ECO:0007669"/>
    <property type="project" value="UniProtKB-SubCell"/>
</dbReference>
<keyword evidence="6" id="KW-0675">Receptor</keyword>
<protein>
    <recommendedName>
        <fullName evidence="6">Gustatory receptor</fullName>
    </recommendedName>
</protein>
<keyword evidence="4 6" id="KW-1133">Transmembrane helix</keyword>
<reference evidence="8" key="1">
    <citation type="submission" date="2025-08" db="UniProtKB">
        <authorList>
            <consortium name="RefSeq"/>
        </authorList>
    </citation>
    <scope>IDENTIFICATION</scope>
</reference>
<evidence type="ECO:0000313" key="7">
    <source>
        <dbReference type="Proteomes" id="UP001652582"/>
    </source>
</evidence>
<feature type="transmembrane region" description="Helical" evidence="6">
    <location>
        <begin position="397"/>
        <end position="416"/>
    </location>
</feature>
<evidence type="ECO:0000256" key="4">
    <source>
        <dbReference type="ARBA" id="ARBA00022989"/>
    </source>
</evidence>
<comment type="caution">
    <text evidence="6">Lacks conserved residue(s) required for the propagation of feature annotation.</text>
</comment>
<keyword evidence="6" id="KW-0807">Transducer</keyword>
<comment type="function">
    <text evidence="6">Gustatory receptor which mediates acceptance or avoidance behavior, depending on its substrates.</text>
</comment>
<proteinExistence type="inferred from homology"/>
<gene>
    <name evidence="8" type="primary">LOC112054568</name>
</gene>
<evidence type="ECO:0000256" key="6">
    <source>
        <dbReference type="RuleBase" id="RU363108"/>
    </source>
</evidence>
<dbReference type="KEGG" id="bany:112054568"/>
<name>A0A6J1NTU1_BICAN</name>
<dbReference type="GO" id="GO:0007165">
    <property type="term" value="P:signal transduction"/>
    <property type="evidence" value="ECO:0007669"/>
    <property type="project" value="UniProtKB-KW"/>
</dbReference>
<feature type="transmembrane region" description="Helical" evidence="6">
    <location>
        <begin position="319"/>
        <end position="345"/>
    </location>
</feature>
<comment type="similarity">
    <text evidence="6">Belongs to the insect chemoreceptor superfamily. Gustatory receptor (GR) family.</text>
</comment>
<evidence type="ECO:0000256" key="2">
    <source>
        <dbReference type="ARBA" id="ARBA00022475"/>
    </source>
</evidence>
<evidence type="ECO:0000256" key="1">
    <source>
        <dbReference type="ARBA" id="ARBA00004651"/>
    </source>
</evidence>
<keyword evidence="2 6" id="KW-1003">Cell membrane</keyword>
<keyword evidence="3 6" id="KW-0812">Transmembrane</keyword>
<dbReference type="Pfam" id="PF08395">
    <property type="entry name" value="7tm_7"/>
    <property type="match status" value="1"/>
</dbReference>
<keyword evidence="7" id="KW-1185">Reference proteome</keyword>
<feature type="transmembrane region" description="Helical" evidence="6">
    <location>
        <begin position="287"/>
        <end position="307"/>
    </location>
</feature>
<evidence type="ECO:0000256" key="5">
    <source>
        <dbReference type="ARBA" id="ARBA00023136"/>
    </source>
</evidence>
<organism evidence="7 8">
    <name type="scientific">Bicyclus anynana</name>
    <name type="common">Squinting bush brown butterfly</name>
    <dbReference type="NCBI Taxonomy" id="110368"/>
    <lineage>
        <taxon>Eukaryota</taxon>
        <taxon>Metazoa</taxon>
        <taxon>Ecdysozoa</taxon>
        <taxon>Arthropoda</taxon>
        <taxon>Hexapoda</taxon>
        <taxon>Insecta</taxon>
        <taxon>Pterygota</taxon>
        <taxon>Neoptera</taxon>
        <taxon>Endopterygota</taxon>
        <taxon>Lepidoptera</taxon>
        <taxon>Glossata</taxon>
        <taxon>Ditrysia</taxon>
        <taxon>Papilionoidea</taxon>
        <taxon>Nymphalidae</taxon>
        <taxon>Satyrinae</taxon>
        <taxon>Satyrini</taxon>
        <taxon>Mycalesina</taxon>
        <taxon>Bicyclus</taxon>
    </lineage>
</organism>
<dbReference type="InterPro" id="IPR013604">
    <property type="entry name" value="7TM_chemorcpt"/>
</dbReference>
<evidence type="ECO:0000256" key="3">
    <source>
        <dbReference type="ARBA" id="ARBA00022692"/>
    </source>
</evidence>
<dbReference type="GeneID" id="112054568"/>
<evidence type="ECO:0000313" key="8">
    <source>
        <dbReference type="RefSeq" id="XP_023950169.2"/>
    </source>
</evidence>
<keyword evidence="5 6" id="KW-0472">Membrane</keyword>
<accession>A0A6J1NTU1</accession>
<comment type="subcellular location">
    <subcellularLocation>
        <location evidence="1 6">Cell membrane</location>
        <topology evidence="1 6">Multi-pass membrane protein</topology>
    </subcellularLocation>
</comment>
<dbReference type="OrthoDB" id="7354650at2759"/>